<accession>A0A8S5R4B9</accession>
<protein>
    <submittedName>
        <fullName evidence="1">Uncharacterized protein</fullName>
    </submittedName>
</protein>
<evidence type="ECO:0000313" key="1">
    <source>
        <dbReference type="EMBL" id="DAE25978.1"/>
    </source>
</evidence>
<name>A0A8S5R4B9_9CAUD</name>
<dbReference type="EMBL" id="BK015805">
    <property type="protein sequence ID" value="DAE25978.1"/>
    <property type="molecule type" value="Genomic_DNA"/>
</dbReference>
<sequence>MQNFLTTNFRSDNQTRLTAGFVVPADLVVNRW</sequence>
<reference evidence="1" key="1">
    <citation type="journal article" date="2021" name="Proc. Natl. Acad. Sci. U.S.A.">
        <title>A Catalog of Tens of Thousands of Viruses from Human Metagenomes Reveals Hidden Associations with Chronic Diseases.</title>
        <authorList>
            <person name="Tisza M.J."/>
            <person name="Buck C.B."/>
        </authorList>
    </citation>
    <scope>NUCLEOTIDE SEQUENCE</scope>
    <source>
        <strain evidence="1">Ctby413</strain>
    </source>
</reference>
<proteinExistence type="predicted"/>
<organism evidence="1">
    <name type="scientific">Siphoviridae sp. ctby413</name>
    <dbReference type="NCBI Taxonomy" id="2827275"/>
    <lineage>
        <taxon>Viruses</taxon>
        <taxon>Duplodnaviria</taxon>
        <taxon>Heunggongvirae</taxon>
        <taxon>Uroviricota</taxon>
        <taxon>Caudoviricetes</taxon>
    </lineage>
</organism>